<feature type="domain" description="Putative beta-lactamase-inhibitor-like PepSY-like" evidence="2">
    <location>
        <begin position="142"/>
        <end position="195"/>
    </location>
</feature>
<keyword evidence="1" id="KW-0732">Signal</keyword>
<evidence type="ECO:0000256" key="1">
    <source>
        <dbReference type="SAM" id="SignalP"/>
    </source>
</evidence>
<reference evidence="4" key="1">
    <citation type="journal article" date="2019" name="Int. J. Syst. Evol. Microbiol.">
        <title>The Global Catalogue of Microorganisms (GCM) 10K type strain sequencing project: providing services to taxonomists for standard genome sequencing and annotation.</title>
        <authorList>
            <consortium name="The Broad Institute Genomics Platform"/>
            <consortium name="The Broad Institute Genome Sequencing Center for Infectious Disease"/>
            <person name="Wu L."/>
            <person name="Ma J."/>
        </authorList>
    </citation>
    <scope>NUCLEOTIDE SEQUENCE [LARGE SCALE GENOMIC DNA]</scope>
    <source>
        <strain evidence="4">CGMCC 1.15111</strain>
    </source>
</reference>
<protein>
    <recommendedName>
        <fullName evidence="2">Putative beta-lactamase-inhibitor-like PepSY-like domain-containing protein</fullName>
    </recommendedName>
</protein>
<dbReference type="EMBL" id="BNAG01000004">
    <property type="protein sequence ID" value="GHE73328.1"/>
    <property type="molecule type" value="Genomic_DNA"/>
</dbReference>
<dbReference type="Proteomes" id="UP000658258">
    <property type="component" value="Unassembled WGS sequence"/>
</dbReference>
<gene>
    <name evidence="3" type="ORF">GCM10011340_32380</name>
</gene>
<keyword evidence="4" id="KW-1185">Reference proteome</keyword>
<feature type="domain" description="Putative beta-lactamase-inhibitor-like PepSY-like" evidence="2">
    <location>
        <begin position="218"/>
        <end position="271"/>
    </location>
</feature>
<evidence type="ECO:0000313" key="3">
    <source>
        <dbReference type="EMBL" id="GHE73328.1"/>
    </source>
</evidence>
<proteinExistence type="predicted"/>
<dbReference type="Gene3D" id="3.40.1420.30">
    <property type="match status" value="4"/>
</dbReference>
<comment type="caution">
    <text evidence="3">The sequence shown here is derived from an EMBL/GenBank/DDBJ whole genome shotgun (WGS) entry which is preliminary data.</text>
</comment>
<dbReference type="InterPro" id="IPR021533">
    <property type="entry name" value="PepSY-like"/>
</dbReference>
<name>A0ABQ3I8G3_9BACT</name>
<evidence type="ECO:0000313" key="4">
    <source>
        <dbReference type="Proteomes" id="UP000658258"/>
    </source>
</evidence>
<feature type="domain" description="Putative beta-lactamase-inhibitor-like PepSY-like" evidence="2">
    <location>
        <begin position="72"/>
        <end position="123"/>
    </location>
</feature>
<evidence type="ECO:0000259" key="2">
    <source>
        <dbReference type="Pfam" id="PF11396"/>
    </source>
</evidence>
<organism evidence="3 4">
    <name type="scientific">Roseivirga thermotolerans</name>
    <dbReference type="NCBI Taxonomy" id="1758176"/>
    <lineage>
        <taxon>Bacteria</taxon>
        <taxon>Pseudomonadati</taxon>
        <taxon>Bacteroidota</taxon>
        <taxon>Cytophagia</taxon>
        <taxon>Cytophagales</taxon>
        <taxon>Roseivirgaceae</taxon>
        <taxon>Roseivirga</taxon>
    </lineage>
</organism>
<dbReference type="SUPFAM" id="SSF160574">
    <property type="entry name" value="BT0923-like"/>
    <property type="match status" value="2"/>
</dbReference>
<feature type="domain" description="Putative beta-lactamase-inhibitor-like PepSY-like" evidence="2">
    <location>
        <begin position="285"/>
        <end position="340"/>
    </location>
</feature>
<feature type="signal peptide" evidence="1">
    <location>
        <begin position="1"/>
        <end position="34"/>
    </location>
</feature>
<feature type="chain" id="PRO_5047045598" description="Putative beta-lactamase-inhibitor-like PepSY-like domain-containing protein" evidence="1">
    <location>
        <begin position="35"/>
        <end position="357"/>
    </location>
</feature>
<dbReference type="Pfam" id="PF11396">
    <property type="entry name" value="PepSY_like"/>
    <property type="match status" value="4"/>
</dbReference>
<accession>A0ABQ3I8G3</accession>
<sequence length="357" mass="39306">MNSKMHVQLNFKGMKNLKNLMLAALVLLVGLCTACDNEDANPDILNEVAAEAEATELDSAAFGSSQMEEWTVLAADDLPPAVVDYVSENYPSETITKAWLDENGGYVVLLQNRTALRFDNAGNHTETIEEAGRRKRRPELTAIATENLPEAISLYLADNYADFAIERAGTDAEGQYYVKLAEGPLVIFDAQGNFIEERSAQDKKRRRKRRANDEGWEAIPTDSLPTSVLRYIAEHYPDNELVRAGTNREGQYGVVLDSAIALLFDADGHFIAARELGSHHSREWTAIDSESLPQNVLDYIATNYPDATIMRAGTNAAGEYGVILNEPTLALLFAADGSFIESQRYGHHGGDNCENEG</sequence>